<dbReference type="EMBL" id="CP089977">
    <property type="protein sequence ID" value="UXZ04829.1"/>
    <property type="molecule type" value="Genomic_DNA"/>
</dbReference>
<dbReference type="SMART" id="SM00530">
    <property type="entry name" value="HTH_XRE"/>
    <property type="match status" value="1"/>
</dbReference>
<protein>
    <submittedName>
        <fullName evidence="3">Helix-turn-helix domain-containing protein</fullName>
    </submittedName>
</protein>
<proteinExistence type="predicted"/>
<gene>
    <name evidence="3" type="ORF">LU297_09755</name>
</gene>
<dbReference type="Pfam" id="PF01381">
    <property type="entry name" value="HTH_3"/>
    <property type="match status" value="1"/>
</dbReference>
<dbReference type="SUPFAM" id="SSF47413">
    <property type="entry name" value="lambda repressor-like DNA-binding domains"/>
    <property type="match status" value="1"/>
</dbReference>
<dbReference type="Proteomes" id="UP001063782">
    <property type="component" value="Chromosome"/>
</dbReference>
<feature type="region of interest" description="Disordered" evidence="1">
    <location>
        <begin position="148"/>
        <end position="167"/>
    </location>
</feature>
<sequence>MEDWEDLTIGQRILAIRGKEPRHSFAKSLDIGTATLQRYESDERQPDIKFLTKLQELTDYSLEYLVHGKEKMMTVGNNRQFHLSNEEQLIIEKYRTANEQVRKQILLMLLADNSEVVTNETKSTTFQNTIHGSVGSQMQAQGDINLNQTPNHGYINQGKHKGDVKFG</sequence>
<dbReference type="InterPro" id="IPR001387">
    <property type="entry name" value="Cro/C1-type_HTH"/>
</dbReference>
<evidence type="ECO:0000256" key="1">
    <source>
        <dbReference type="SAM" id="MobiDB-lite"/>
    </source>
</evidence>
<evidence type="ECO:0000259" key="2">
    <source>
        <dbReference type="PROSITE" id="PS50943"/>
    </source>
</evidence>
<keyword evidence="4" id="KW-1185">Reference proteome</keyword>
<reference evidence="3" key="1">
    <citation type="submission" date="2021-12" db="EMBL/GenBank/DDBJ databases">
        <title>taxonomy of Moraxella sp. ZY201224.</title>
        <authorList>
            <person name="Li F."/>
        </authorList>
    </citation>
    <scope>NUCLEOTIDE SEQUENCE</scope>
    <source>
        <strain evidence="3">ZY201224</strain>
    </source>
</reference>
<feature type="domain" description="HTH cro/C1-type" evidence="2">
    <location>
        <begin position="25"/>
        <end position="65"/>
    </location>
</feature>
<evidence type="ECO:0000313" key="3">
    <source>
        <dbReference type="EMBL" id="UXZ04829.1"/>
    </source>
</evidence>
<evidence type="ECO:0000313" key="4">
    <source>
        <dbReference type="Proteomes" id="UP001063782"/>
    </source>
</evidence>
<dbReference type="PROSITE" id="PS50943">
    <property type="entry name" value="HTH_CROC1"/>
    <property type="match status" value="1"/>
</dbReference>
<organism evidence="3 4">
    <name type="scientific">Moraxella nasicaprae</name>
    <dbReference type="NCBI Taxonomy" id="2904122"/>
    <lineage>
        <taxon>Bacteria</taxon>
        <taxon>Pseudomonadati</taxon>
        <taxon>Pseudomonadota</taxon>
        <taxon>Gammaproteobacteria</taxon>
        <taxon>Moraxellales</taxon>
        <taxon>Moraxellaceae</taxon>
        <taxon>Moraxella</taxon>
    </lineage>
</organism>
<name>A0ABY6F421_9GAMM</name>
<dbReference type="Gene3D" id="1.10.260.40">
    <property type="entry name" value="lambda repressor-like DNA-binding domains"/>
    <property type="match status" value="1"/>
</dbReference>
<dbReference type="InterPro" id="IPR010982">
    <property type="entry name" value="Lambda_DNA-bd_dom_sf"/>
</dbReference>
<dbReference type="RefSeq" id="WP_263076325.1">
    <property type="nucleotide sequence ID" value="NZ_CP089977.1"/>
</dbReference>
<accession>A0ABY6F421</accession>